<name>A0AAV4CNF2_9GAST</name>
<reference evidence="1 2" key="1">
    <citation type="journal article" date="2021" name="Elife">
        <title>Chloroplast acquisition without the gene transfer in kleptoplastic sea slugs, Plakobranchus ocellatus.</title>
        <authorList>
            <person name="Maeda T."/>
            <person name="Takahashi S."/>
            <person name="Yoshida T."/>
            <person name="Shimamura S."/>
            <person name="Takaki Y."/>
            <person name="Nagai Y."/>
            <person name="Toyoda A."/>
            <person name="Suzuki Y."/>
            <person name="Arimoto A."/>
            <person name="Ishii H."/>
            <person name="Satoh N."/>
            <person name="Nishiyama T."/>
            <person name="Hasebe M."/>
            <person name="Maruyama T."/>
            <person name="Minagawa J."/>
            <person name="Obokata J."/>
            <person name="Shigenobu S."/>
        </authorList>
    </citation>
    <scope>NUCLEOTIDE SEQUENCE [LARGE SCALE GENOMIC DNA]</scope>
</reference>
<protein>
    <submittedName>
        <fullName evidence="1">Uncharacterized protein</fullName>
    </submittedName>
</protein>
<accession>A0AAV4CNF2</accession>
<keyword evidence="2" id="KW-1185">Reference proteome</keyword>
<comment type="caution">
    <text evidence="1">The sequence shown here is derived from an EMBL/GenBank/DDBJ whole genome shotgun (WGS) entry which is preliminary data.</text>
</comment>
<dbReference type="AlphaFoldDB" id="A0AAV4CNF2"/>
<dbReference type="EMBL" id="BLXT01006766">
    <property type="protein sequence ID" value="GFO33284.1"/>
    <property type="molecule type" value="Genomic_DNA"/>
</dbReference>
<evidence type="ECO:0000313" key="1">
    <source>
        <dbReference type="EMBL" id="GFO33284.1"/>
    </source>
</evidence>
<evidence type="ECO:0000313" key="2">
    <source>
        <dbReference type="Proteomes" id="UP000735302"/>
    </source>
</evidence>
<gene>
    <name evidence="1" type="ORF">PoB_005978900</name>
</gene>
<proteinExistence type="predicted"/>
<sequence>MHGRTHSKMSLVYTAHNARADARQNASCLYSTQCTGGRTAKCLLFIQRTMHGRSHGKMSPVYTAHNARSIARQNVSCLYSTQCTGGGTANVSCLYSMQCTGDRKAKCLLFIQHTMHGRTHGKMSPVYTAHTATLPVRENRNNPLRGDYDKQRV</sequence>
<dbReference type="Proteomes" id="UP000735302">
    <property type="component" value="Unassembled WGS sequence"/>
</dbReference>
<organism evidence="1 2">
    <name type="scientific">Plakobranchus ocellatus</name>
    <dbReference type="NCBI Taxonomy" id="259542"/>
    <lineage>
        <taxon>Eukaryota</taxon>
        <taxon>Metazoa</taxon>
        <taxon>Spiralia</taxon>
        <taxon>Lophotrochozoa</taxon>
        <taxon>Mollusca</taxon>
        <taxon>Gastropoda</taxon>
        <taxon>Heterobranchia</taxon>
        <taxon>Euthyneura</taxon>
        <taxon>Panpulmonata</taxon>
        <taxon>Sacoglossa</taxon>
        <taxon>Placobranchoidea</taxon>
        <taxon>Plakobranchidae</taxon>
        <taxon>Plakobranchus</taxon>
    </lineage>
</organism>